<name>A0AAW8L1G4_9ACTO</name>
<proteinExistence type="predicted"/>
<dbReference type="SUPFAM" id="SSF56281">
    <property type="entry name" value="Metallo-hydrolase/oxidoreductase"/>
    <property type="match status" value="1"/>
</dbReference>
<evidence type="ECO:0000313" key="2">
    <source>
        <dbReference type="Proteomes" id="UP001230065"/>
    </source>
</evidence>
<dbReference type="EMBL" id="JAMZMF010000004">
    <property type="protein sequence ID" value="MDR0177060.1"/>
    <property type="molecule type" value="Genomic_DNA"/>
</dbReference>
<dbReference type="InterPro" id="IPR036866">
    <property type="entry name" value="RibonucZ/Hydroxyglut_hydro"/>
</dbReference>
<reference evidence="1" key="1">
    <citation type="submission" date="2022-06" db="EMBL/GenBank/DDBJ databases">
        <title>Draft Genome Sequences of Three Actinomyces oris Strains, Isolated from Healthy Human Feces.</title>
        <authorList>
            <person name="Ye Y."/>
            <person name="Liu C."/>
            <person name="Zhao J."/>
            <person name="Xu J."/>
            <person name="Huang H."/>
            <person name="Wang B."/>
            <person name="Wei J."/>
            <person name="Jing X."/>
        </authorList>
    </citation>
    <scope>NUCLEOTIDE SEQUENCE</scope>
    <source>
        <strain evidence="1">CNGBCC1803727</strain>
    </source>
</reference>
<gene>
    <name evidence="1" type="ORF">RF687_03740</name>
</gene>
<dbReference type="Gene3D" id="3.60.15.10">
    <property type="entry name" value="Ribonuclease Z/Hydroxyacylglutathione hydrolase-like"/>
    <property type="match status" value="1"/>
</dbReference>
<dbReference type="RefSeq" id="WP_308679290.1">
    <property type="nucleotide sequence ID" value="NZ_JAMZMF010000004.1"/>
</dbReference>
<evidence type="ECO:0000313" key="1">
    <source>
        <dbReference type="EMBL" id="MDR0177060.1"/>
    </source>
</evidence>
<dbReference type="AlphaFoldDB" id="A0AAW8L1G4"/>
<organism evidence="1 2">
    <name type="scientific">Actinomyces oris</name>
    <dbReference type="NCBI Taxonomy" id="544580"/>
    <lineage>
        <taxon>Bacteria</taxon>
        <taxon>Bacillati</taxon>
        <taxon>Actinomycetota</taxon>
        <taxon>Actinomycetes</taxon>
        <taxon>Actinomycetales</taxon>
        <taxon>Actinomycetaceae</taxon>
        <taxon>Actinomyces</taxon>
    </lineage>
</organism>
<evidence type="ECO:0008006" key="3">
    <source>
        <dbReference type="Google" id="ProtNLM"/>
    </source>
</evidence>
<sequence>MIFKLRVSRTQWAVGHGFFHSGIIEAGGKPFVYVYDCGARLVNQKAGLLDQEIDEFGARLKKKVIHNLSSWHFGCRSWCHPWPRDPHVDVMYISHFDYDHVSGITNLVKQVQIDRFVIPMLPVSQRLFCLASSLFPSIYHYGDGNPPNDDENVGDIDEWYWGFIANPATALREAAGNAAEVQQIEPTAGMTEERGPYLNDPEREFVLSNLDISSGYVPYASDLELQAVTNRRGVLKVVNDTGAPVWEFKTCILKDAQNQATFFVQELKRMNLINDESDLENVDILKKLVMNHHNSGLKAAYKKAVAQIGVSHTLNITSLMLYSGTVLGQRIRCYRSKAAPPDRPEIRAWPDVAGWIGYGDVSLRAKKRLNEVIDAFEKYRKRTYIIAPPHHGSPRDWSPRLLEGFGSNGTSVPTCVFGADGSYNHPGHRVLLDVNSSGGTAIVVTSDPRSRWTDSLTVYIEA</sequence>
<dbReference type="Proteomes" id="UP001230065">
    <property type="component" value="Unassembled WGS sequence"/>
</dbReference>
<accession>A0AAW8L1G4</accession>
<comment type="caution">
    <text evidence="1">The sequence shown here is derived from an EMBL/GenBank/DDBJ whole genome shotgun (WGS) entry which is preliminary data.</text>
</comment>
<protein>
    <recommendedName>
        <fullName evidence="3">Metallo-beta-lactamase domain-containing protein</fullName>
    </recommendedName>
</protein>